<accession>J3NZV2</accession>
<organism evidence="2">
    <name type="scientific">Gaeumannomyces tritici (strain R3-111a-1)</name>
    <name type="common">Wheat and barley take-all root rot fungus</name>
    <name type="synonym">Gaeumannomyces graminis var. tritici</name>
    <dbReference type="NCBI Taxonomy" id="644352"/>
    <lineage>
        <taxon>Eukaryota</taxon>
        <taxon>Fungi</taxon>
        <taxon>Dikarya</taxon>
        <taxon>Ascomycota</taxon>
        <taxon>Pezizomycotina</taxon>
        <taxon>Sordariomycetes</taxon>
        <taxon>Sordariomycetidae</taxon>
        <taxon>Magnaporthales</taxon>
        <taxon>Magnaporthaceae</taxon>
        <taxon>Gaeumannomyces</taxon>
    </lineage>
</organism>
<dbReference type="EnsemblFungi" id="EJT76885">
    <property type="protein sequence ID" value="EJT76885"/>
    <property type="gene ID" value="GGTG_06799"/>
</dbReference>
<protein>
    <submittedName>
        <fullName evidence="2 3">Uncharacterized protein</fullName>
    </submittedName>
</protein>
<reference evidence="2" key="3">
    <citation type="submission" date="2010-09" db="EMBL/GenBank/DDBJ databases">
        <title>Annotation of Gaeumannomyces graminis var. tritici R3-111a-1.</title>
        <authorList>
            <consortium name="The Broad Institute Genome Sequencing Platform"/>
            <person name="Ma L.-J."/>
            <person name="Dead R."/>
            <person name="Young S.K."/>
            <person name="Zeng Q."/>
            <person name="Gargeya S."/>
            <person name="Fitzgerald M."/>
            <person name="Haas B."/>
            <person name="Abouelleil A."/>
            <person name="Alvarado L."/>
            <person name="Arachchi H.M."/>
            <person name="Berlin A."/>
            <person name="Brown A."/>
            <person name="Chapman S.B."/>
            <person name="Chen Z."/>
            <person name="Dunbar C."/>
            <person name="Freedman E."/>
            <person name="Gearin G."/>
            <person name="Gellesch M."/>
            <person name="Goldberg J."/>
            <person name="Griggs A."/>
            <person name="Gujja S."/>
            <person name="Heiman D."/>
            <person name="Howarth C."/>
            <person name="Larson L."/>
            <person name="Lui A."/>
            <person name="MacDonald P.J.P."/>
            <person name="Mehta T."/>
            <person name="Montmayeur A."/>
            <person name="Murphy C."/>
            <person name="Neiman D."/>
            <person name="Pearson M."/>
            <person name="Priest M."/>
            <person name="Roberts A."/>
            <person name="Saif S."/>
            <person name="Shea T."/>
            <person name="Shenoy N."/>
            <person name="Sisk P."/>
            <person name="Stolte C."/>
            <person name="Sykes S."/>
            <person name="Yandava C."/>
            <person name="Wortman J."/>
            <person name="Nusbaum C."/>
            <person name="Birren B."/>
        </authorList>
    </citation>
    <scope>NUCLEOTIDE SEQUENCE</scope>
    <source>
        <strain evidence="2">R3-111a-1</strain>
    </source>
</reference>
<gene>
    <name evidence="3" type="primary">20347257</name>
    <name evidence="2" type="ORF">GGTG_06799</name>
</gene>
<evidence type="ECO:0000313" key="3">
    <source>
        <dbReference type="EnsemblFungi" id="EJT76885"/>
    </source>
</evidence>
<dbReference type="Proteomes" id="UP000006039">
    <property type="component" value="Unassembled WGS sequence"/>
</dbReference>
<evidence type="ECO:0000313" key="4">
    <source>
        <dbReference type="Proteomes" id="UP000006039"/>
    </source>
</evidence>
<reference evidence="3" key="4">
    <citation type="journal article" date="2015" name="G3 (Bethesda)">
        <title>Genome sequences of three phytopathogenic species of the Magnaporthaceae family of fungi.</title>
        <authorList>
            <person name="Okagaki L.H."/>
            <person name="Nunes C.C."/>
            <person name="Sailsbery J."/>
            <person name="Clay B."/>
            <person name="Brown D."/>
            <person name="John T."/>
            <person name="Oh Y."/>
            <person name="Young N."/>
            <person name="Fitzgerald M."/>
            <person name="Haas B.J."/>
            <person name="Zeng Q."/>
            <person name="Young S."/>
            <person name="Adiconis X."/>
            <person name="Fan L."/>
            <person name="Levin J.Z."/>
            <person name="Mitchell T.K."/>
            <person name="Okubara P.A."/>
            <person name="Farman M.L."/>
            <person name="Kohn L.M."/>
            <person name="Birren B."/>
            <person name="Ma L.-J."/>
            <person name="Dean R.A."/>
        </authorList>
    </citation>
    <scope>NUCLEOTIDE SEQUENCE</scope>
    <source>
        <strain evidence="3">R3-111a-1</strain>
    </source>
</reference>
<reference evidence="3" key="5">
    <citation type="submission" date="2018-04" db="UniProtKB">
        <authorList>
            <consortium name="EnsemblFungi"/>
        </authorList>
    </citation>
    <scope>IDENTIFICATION</scope>
    <source>
        <strain evidence="3">R3-111a-1</strain>
    </source>
</reference>
<reference evidence="4" key="1">
    <citation type="submission" date="2010-07" db="EMBL/GenBank/DDBJ databases">
        <title>The genome sequence of Gaeumannomyces graminis var. tritici strain R3-111a-1.</title>
        <authorList>
            <consortium name="The Broad Institute Genome Sequencing Platform"/>
            <person name="Ma L.-J."/>
            <person name="Dead R."/>
            <person name="Young S."/>
            <person name="Zeng Q."/>
            <person name="Koehrsen M."/>
            <person name="Alvarado L."/>
            <person name="Berlin A."/>
            <person name="Chapman S.B."/>
            <person name="Chen Z."/>
            <person name="Freedman E."/>
            <person name="Gellesch M."/>
            <person name="Goldberg J."/>
            <person name="Griggs A."/>
            <person name="Gujja S."/>
            <person name="Heilman E.R."/>
            <person name="Heiman D."/>
            <person name="Hepburn T."/>
            <person name="Howarth C."/>
            <person name="Jen D."/>
            <person name="Larson L."/>
            <person name="Mehta T."/>
            <person name="Neiman D."/>
            <person name="Pearson M."/>
            <person name="Roberts A."/>
            <person name="Saif S."/>
            <person name="Shea T."/>
            <person name="Shenoy N."/>
            <person name="Sisk P."/>
            <person name="Stolte C."/>
            <person name="Sykes S."/>
            <person name="Walk T."/>
            <person name="White J."/>
            <person name="Yandava C."/>
            <person name="Haas B."/>
            <person name="Nusbaum C."/>
            <person name="Birren B."/>
        </authorList>
    </citation>
    <scope>NUCLEOTIDE SEQUENCE [LARGE SCALE GENOMIC DNA]</scope>
    <source>
        <strain evidence="4">R3-111a-1</strain>
    </source>
</reference>
<evidence type="ECO:0000256" key="1">
    <source>
        <dbReference type="SAM" id="MobiDB-lite"/>
    </source>
</evidence>
<feature type="region of interest" description="Disordered" evidence="1">
    <location>
        <begin position="26"/>
        <end position="46"/>
    </location>
</feature>
<dbReference type="GeneID" id="20347257"/>
<dbReference type="AlphaFoldDB" id="J3NZV2"/>
<sequence length="116" mass="12833">MRGLTRPWSPEDSASTACLLQESCDVHSGTVRDSPPAVADKAMRPPTQRAAFPAVRVCRPVGTWLKPLKVPAAAYRSREERERYLVAAATAMGRAIGQFHLQHQHMSAPLDMQPER</sequence>
<name>J3NZV2_GAET3</name>
<dbReference type="EMBL" id="GL385397">
    <property type="protein sequence ID" value="EJT76885.1"/>
    <property type="molecule type" value="Genomic_DNA"/>
</dbReference>
<dbReference type="RefSeq" id="XP_009222885.1">
    <property type="nucleotide sequence ID" value="XM_009224621.1"/>
</dbReference>
<keyword evidence="4" id="KW-1185">Reference proteome</keyword>
<evidence type="ECO:0000313" key="2">
    <source>
        <dbReference type="EMBL" id="EJT76885.1"/>
    </source>
</evidence>
<reference evidence="2" key="2">
    <citation type="submission" date="2010-07" db="EMBL/GenBank/DDBJ databases">
        <authorList>
            <consortium name="The Broad Institute Genome Sequencing Platform"/>
            <consortium name="Broad Institute Genome Sequencing Center for Infectious Disease"/>
            <person name="Ma L.-J."/>
            <person name="Dead R."/>
            <person name="Young S."/>
            <person name="Zeng Q."/>
            <person name="Koehrsen M."/>
            <person name="Alvarado L."/>
            <person name="Berlin A."/>
            <person name="Chapman S.B."/>
            <person name="Chen Z."/>
            <person name="Freedman E."/>
            <person name="Gellesch M."/>
            <person name="Goldberg J."/>
            <person name="Griggs A."/>
            <person name="Gujja S."/>
            <person name="Heilman E.R."/>
            <person name="Heiman D."/>
            <person name="Hepburn T."/>
            <person name="Howarth C."/>
            <person name="Jen D."/>
            <person name="Larson L."/>
            <person name="Mehta T."/>
            <person name="Neiman D."/>
            <person name="Pearson M."/>
            <person name="Roberts A."/>
            <person name="Saif S."/>
            <person name="Shea T."/>
            <person name="Shenoy N."/>
            <person name="Sisk P."/>
            <person name="Stolte C."/>
            <person name="Sykes S."/>
            <person name="Walk T."/>
            <person name="White J."/>
            <person name="Yandava C."/>
            <person name="Haas B."/>
            <person name="Nusbaum C."/>
            <person name="Birren B."/>
        </authorList>
    </citation>
    <scope>NUCLEOTIDE SEQUENCE</scope>
    <source>
        <strain evidence="2">R3-111a-1</strain>
    </source>
</reference>
<dbReference type="VEuPathDB" id="FungiDB:GGTG_06799"/>
<proteinExistence type="predicted"/>
<dbReference type="HOGENOM" id="CLU_2097023_0_0_1"/>